<feature type="region of interest" description="Disordered" evidence="1">
    <location>
        <begin position="37"/>
        <end position="56"/>
    </location>
</feature>
<name>A0A4Z2I574_9TELE</name>
<comment type="caution">
    <text evidence="2">The sequence shown here is derived from an EMBL/GenBank/DDBJ whole genome shotgun (WGS) entry which is preliminary data.</text>
</comment>
<evidence type="ECO:0000256" key="1">
    <source>
        <dbReference type="SAM" id="MobiDB-lite"/>
    </source>
</evidence>
<dbReference type="AlphaFoldDB" id="A0A4Z2I574"/>
<proteinExistence type="predicted"/>
<protein>
    <submittedName>
        <fullName evidence="2">Uncharacterized protein</fullName>
    </submittedName>
</protein>
<feature type="compositionally biased region" description="Polar residues" evidence="1">
    <location>
        <begin position="14"/>
        <end position="28"/>
    </location>
</feature>
<evidence type="ECO:0000313" key="3">
    <source>
        <dbReference type="Proteomes" id="UP000314294"/>
    </source>
</evidence>
<dbReference type="EMBL" id="SRLO01000128">
    <property type="protein sequence ID" value="TNN73167.1"/>
    <property type="molecule type" value="Genomic_DNA"/>
</dbReference>
<feature type="compositionally biased region" description="Basic residues" evidence="1">
    <location>
        <begin position="1"/>
        <end position="12"/>
    </location>
</feature>
<sequence length="166" mass="18007">MCRAPASRKPRRQATVTRSPTRWTETSPVPFTELATAGAEQRQAGPRAADTLRHSAPSVRSETLRAVVLNLLPAGKLLHAGVLAQQSDVRNSGVTPGPPPCHLSVGSRSFFEPGGVVQLFGDRKFGKHWSWLDSGVKLFRRMNVGGTAFWSVKRRQGGRVNARGAN</sequence>
<evidence type="ECO:0000313" key="2">
    <source>
        <dbReference type="EMBL" id="TNN73167.1"/>
    </source>
</evidence>
<feature type="region of interest" description="Disordered" evidence="1">
    <location>
        <begin position="1"/>
        <end position="28"/>
    </location>
</feature>
<gene>
    <name evidence="2" type="ORF">EYF80_016653</name>
</gene>
<keyword evidence="3" id="KW-1185">Reference proteome</keyword>
<organism evidence="2 3">
    <name type="scientific">Liparis tanakae</name>
    <name type="common">Tanaka's snailfish</name>
    <dbReference type="NCBI Taxonomy" id="230148"/>
    <lineage>
        <taxon>Eukaryota</taxon>
        <taxon>Metazoa</taxon>
        <taxon>Chordata</taxon>
        <taxon>Craniata</taxon>
        <taxon>Vertebrata</taxon>
        <taxon>Euteleostomi</taxon>
        <taxon>Actinopterygii</taxon>
        <taxon>Neopterygii</taxon>
        <taxon>Teleostei</taxon>
        <taxon>Neoteleostei</taxon>
        <taxon>Acanthomorphata</taxon>
        <taxon>Eupercaria</taxon>
        <taxon>Perciformes</taxon>
        <taxon>Cottioidei</taxon>
        <taxon>Cottales</taxon>
        <taxon>Liparidae</taxon>
        <taxon>Liparis</taxon>
    </lineage>
</organism>
<accession>A0A4Z2I574</accession>
<dbReference type="Proteomes" id="UP000314294">
    <property type="component" value="Unassembled WGS sequence"/>
</dbReference>
<reference evidence="2 3" key="1">
    <citation type="submission" date="2019-03" db="EMBL/GenBank/DDBJ databases">
        <title>First draft genome of Liparis tanakae, snailfish: a comprehensive survey of snailfish specific genes.</title>
        <authorList>
            <person name="Kim W."/>
            <person name="Song I."/>
            <person name="Jeong J.-H."/>
            <person name="Kim D."/>
            <person name="Kim S."/>
            <person name="Ryu S."/>
            <person name="Song J.Y."/>
            <person name="Lee S.K."/>
        </authorList>
    </citation>
    <scope>NUCLEOTIDE SEQUENCE [LARGE SCALE GENOMIC DNA]</scope>
    <source>
        <tissue evidence="2">Muscle</tissue>
    </source>
</reference>